<dbReference type="AlphaFoldDB" id="A0A2A3V2H2"/>
<dbReference type="PANTHER" id="PTHR43179">
    <property type="entry name" value="RHAMNOSYLTRANSFERASE WBBL"/>
    <property type="match status" value="1"/>
</dbReference>
<dbReference type="Proteomes" id="UP000255460">
    <property type="component" value="Unassembled WGS sequence"/>
</dbReference>
<reference evidence="1 2" key="1">
    <citation type="submission" date="2018-06" db="EMBL/GenBank/DDBJ databases">
        <authorList>
            <consortium name="Pathogen Informatics"/>
            <person name="Doyle S."/>
        </authorList>
    </citation>
    <scope>NUCLEOTIDE SEQUENCE [LARGE SCALE GENOMIC DNA]</scope>
    <source>
        <strain evidence="1 2">NCTC10418</strain>
    </source>
</reference>
<dbReference type="EC" id="2.4.-.-" evidence="1"/>
<name>A0A2A3V2H2_ECOLX</name>
<proteinExistence type="predicted"/>
<gene>
    <name evidence="1" type="primary">wbbL</name>
    <name evidence="1" type="ORF">NCTC10418_02924</name>
</gene>
<sequence>MQISISVVSHGHFNIIDTLGCIEKLSKKDWVKICIVDNIGETGFDVWCKERNIIYIKNITRLGFGKNNNIAFNKLRNRPDSVENQYFLVLNPDVSITIEQFEKLISEVAENKIRFCCINLFKDQRYSEYDYSIRNYPGLWDFVSSFVFSINKTIVNKDYINHPQHVDWASGSFLLFDSRLYESLGGFDERYFMYCEDIDICLRARLEKNCKLLYMPEIKAVHFAAHKNRKILSRHFIWHIRSIFRYLIVKNILLAKRYFSNFGN</sequence>
<dbReference type="EMBL" id="UFZQ01000001">
    <property type="protein sequence ID" value="STE85323.1"/>
    <property type="molecule type" value="Genomic_DNA"/>
</dbReference>
<dbReference type="GO" id="GO:0016757">
    <property type="term" value="F:glycosyltransferase activity"/>
    <property type="evidence" value="ECO:0007669"/>
    <property type="project" value="UniProtKB-KW"/>
</dbReference>
<dbReference type="InterPro" id="IPR029044">
    <property type="entry name" value="Nucleotide-diphossugar_trans"/>
</dbReference>
<protein>
    <submittedName>
        <fullName evidence="1">Glycosyl transferase family protein</fullName>
        <ecNumber evidence="1">2.4.-.-</ecNumber>
    </submittedName>
</protein>
<dbReference type="PANTHER" id="PTHR43179:SF7">
    <property type="entry name" value="RHAMNOSYLTRANSFERASE WBBL"/>
    <property type="match status" value="1"/>
</dbReference>
<evidence type="ECO:0000313" key="1">
    <source>
        <dbReference type="EMBL" id="STE85323.1"/>
    </source>
</evidence>
<accession>A0A2A3V2H2</accession>
<keyword evidence="1" id="KW-0328">Glycosyltransferase</keyword>
<dbReference type="SUPFAM" id="SSF53448">
    <property type="entry name" value="Nucleotide-diphospho-sugar transferases"/>
    <property type="match status" value="1"/>
</dbReference>
<keyword evidence="1" id="KW-0808">Transferase</keyword>
<dbReference type="Gene3D" id="3.90.550.10">
    <property type="entry name" value="Spore Coat Polysaccharide Biosynthesis Protein SpsA, Chain A"/>
    <property type="match status" value="1"/>
</dbReference>
<dbReference type="RefSeq" id="WP_001167261.1">
    <property type="nucleotide sequence ID" value="NZ_BGDA01000022.1"/>
</dbReference>
<evidence type="ECO:0000313" key="2">
    <source>
        <dbReference type="Proteomes" id="UP000255460"/>
    </source>
</evidence>
<organism evidence="1 2">
    <name type="scientific">Escherichia coli</name>
    <dbReference type="NCBI Taxonomy" id="562"/>
    <lineage>
        <taxon>Bacteria</taxon>
        <taxon>Pseudomonadati</taxon>
        <taxon>Pseudomonadota</taxon>
        <taxon>Gammaproteobacteria</taxon>
        <taxon>Enterobacterales</taxon>
        <taxon>Enterobacteriaceae</taxon>
        <taxon>Escherichia</taxon>
    </lineage>
</organism>